<proteinExistence type="predicted"/>
<gene>
    <name evidence="1" type="ORF">SDC9_155519</name>
</gene>
<name>A0A645F1Z9_9ZZZZ</name>
<accession>A0A645F1Z9</accession>
<comment type="caution">
    <text evidence="1">The sequence shown here is derived from an EMBL/GenBank/DDBJ whole genome shotgun (WGS) entry which is preliminary data.</text>
</comment>
<evidence type="ECO:0000313" key="1">
    <source>
        <dbReference type="EMBL" id="MPN08237.1"/>
    </source>
</evidence>
<reference evidence="1" key="1">
    <citation type="submission" date="2019-08" db="EMBL/GenBank/DDBJ databases">
        <authorList>
            <person name="Kucharzyk K."/>
            <person name="Murdoch R.W."/>
            <person name="Higgins S."/>
            <person name="Loffler F."/>
        </authorList>
    </citation>
    <scope>NUCLEOTIDE SEQUENCE</scope>
</reference>
<dbReference type="EMBL" id="VSSQ01054264">
    <property type="protein sequence ID" value="MPN08237.1"/>
    <property type="molecule type" value="Genomic_DNA"/>
</dbReference>
<dbReference type="AlphaFoldDB" id="A0A645F1Z9"/>
<protein>
    <submittedName>
        <fullName evidence="1">Uncharacterized protein</fullName>
    </submittedName>
</protein>
<sequence>MIGPSVHADHDAGMLHMPVRIDQLRANRARITPLRKLLHRFDPISAEHFHIVI</sequence>
<organism evidence="1">
    <name type="scientific">bioreactor metagenome</name>
    <dbReference type="NCBI Taxonomy" id="1076179"/>
    <lineage>
        <taxon>unclassified sequences</taxon>
        <taxon>metagenomes</taxon>
        <taxon>ecological metagenomes</taxon>
    </lineage>
</organism>